<reference evidence="2 3" key="1">
    <citation type="submission" date="2015-09" db="EMBL/GenBank/DDBJ databases">
        <title>Draft genome of a European isolate of the apple canker pathogen Neonectria ditissima.</title>
        <authorList>
            <person name="Gomez-Cortecero A."/>
            <person name="Harrison R.J."/>
            <person name="Armitage A.D."/>
        </authorList>
    </citation>
    <scope>NUCLEOTIDE SEQUENCE [LARGE SCALE GENOMIC DNA]</scope>
    <source>
        <strain evidence="2 3">R09/05</strain>
    </source>
</reference>
<comment type="caution">
    <text evidence="2">The sequence shown here is derived from an EMBL/GenBank/DDBJ whole genome shotgun (WGS) entry which is preliminary data.</text>
</comment>
<accession>A0A0P7B030</accession>
<organism evidence="2 3">
    <name type="scientific">Neonectria ditissima</name>
    <dbReference type="NCBI Taxonomy" id="78410"/>
    <lineage>
        <taxon>Eukaryota</taxon>
        <taxon>Fungi</taxon>
        <taxon>Dikarya</taxon>
        <taxon>Ascomycota</taxon>
        <taxon>Pezizomycotina</taxon>
        <taxon>Sordariomycetes</taxon>
        <taxon>Hypocreomycetidae</taxon>
        <taxon>Hypocreales</taxon>
        <taxon>Nectriaceae</taxon>
        <taxon>Neonectria</taxon>
    </lineage>
</organism>
<gene>
    <name evidence="2" type="ORF">AK830_g12634</name>
</gene>
<dbReference type="EMBL" id="LKCW01000467">
    <property type="protein sequence ID" value="KPM33939.1"/>
    <property type="molecule type" value="Genomic_DNA"/>
</dbReference>
<evidence type="ECO:0000313" key="2">
    <source>
        <dbReference type="EMBL" id="KPM33939.1"/>
    </source>
</evidence>
<dbReference type="Proteomes" id="UP000050424">
    <property type="component" value="Unassembled WGS sequence"/>
</dbReference>
<keyword evidence="3" id="KW-1185">Reference proteome</keyword>
<sequence length="121" mass="13534">MQFVWDAAQHSTAQHSTAQHSTAQHSTAQHSAGRHRAAEMRSQLPHNAGRRDHRDPQCPPSRVCDCGSRRHLVDNGESAKPKNRRRRAGPRSAGFAVEAILEPADGDVVRRYGVPDWDRQQ</sequence>
<feature type="compositionally biased region" description="Basic and acidic residues" evidence="1">
    <location>
        <begin position="67"/>
        <end position="80"/>
    </location>
</feature>
<dbReference type="OrthoDB" id="5425409at2759"/>
<name>A0A0P7B030_9HYPO</name>
<feature type="region of interest" description="Disordered" evidence="1">
    <location>
        <begin position="1"/>
        <end position="95"/>
    </location>
</feature>
<evidence type="ECO:0000256" key="1">
    <source>
        <dbReference type="SAM" id="MobiDB-lite"/>
    </source>
</evidence>
<evidence type="ECO:0000313" key="3">
    <source>
        <dbReference type="Proteomes" id="UP000050424"/>
    </source>
</evidence>
<proteinExistence type="predicted"/>
<feature type="compositionally biased region" description="Polar residues" evidence="1">
    <location>
        <begin position="9"/>
        <end position="30"/>
    </location>
</feature>
<protein>
    <submittedName>
        <fullName evidence="2">Uncharacterized protein</fullName>
    </submittedName>
</protein>
<dbReference type="AlphaFoldDB" id="A0A0P7B030"/>